<feature type="coiled-coil region" evidence="4">
    <location>
        <begin position="477"/>
        <end position="539"/>
    </location>
</feature>
<evidence type="ECO:0000259" key="8">
    <source>
        <dbReference type="PROSITE" id="PS50113"/>
    </source>
</evidence>
<dbReference type="Pfam" id="PF13426">
    <property type="entry name" value="PAS_9"/>
    <property type="match status" value="1"/>
</dbReference>
<protein>
    <recommendedName>
        <fullName evidence="11">Methyl-accepting chemotaxis protein</fullName>
    </recommendedName>
</protein>
<dbReference type="Gene3D" id="3.30.450.20">
    <property type="entry name" value="PAS domain"/>
    <property type="match status" value="1"/>
</dbReference>
<feature type="domain" description="Methyl-accepting transducer" evidence="6">
    <location>
        <begin position="259"/>
        <end position="495"/>
    </location>
</feature>
<name>A0ABY6HME6_9ARCH</name>
<dbReference type="PROSITE" id="PS50113">
    <property type="entry name" value="PAC"/>
    <property type="match status" value="1"/>
</dbReference>
<feature type="domain" description="PAS" evidence="7">
    <location>
        <begin position="121"/>
        <end position="201"/>
    </location>
</feature>
<evidence type="ECO:0000256" key="2">
    <source>
        <dbReference type="ARBA" id="ARBA00029447"/>
    </source>
</evidence>
<keyword evidence="10" id="KW-1185">Reference proteome</keyword>
<feature type="domain" description="PAC" evidence="8">
    <location>
        <begin position="192"/>
        <end position="244"/>
    </location>
</feature>
<keyword evidence="5" id="KW-0812">Transmembrane</keyword>
<dbReference type="Gene3D" id="6.10.340.10">
    <property type="match status" value="1"/>
</dbReference>
<evidence type="ECO:0000256" key="4">
    <source>
        <dbReference type="SAM" id="Coils"/>
    </source>
</evidence>
<dbReference type="InterPro" id="IPR004089">
    <property type="entry name" value="MCPsignal_dom"/>
</dbReference>
<keyword evidence="4" id="KW-0175">Coiled coil</keyword>
<dbReference type="SMART" id="SM00283">
    <property type="entry name" value="MA"/>
    <property type="match status" value="1"/>
</dbReference>
<keyword evidence="5" id="KW-0472">Membrane</keyword>
<gene>
    <name evidence="9" type="ORF">NEF87_000026</name>
</gene>
<dbReference type="Proteomes" id="UP001208689">
    <property type="component" value="Chromosome"/>
</dbReference>
<reference evidence="9" key="1">
    <citation type="submission" date="2022-09" db="EMBL/GenBank/DDBJ databases">
        <title>Actin cytoskeleton and complex cell architecture in an #Asgard archaeon.</title>
        <authorList>
            <person name="Ponce Toledo R.I."/>
            <person name="Schleper C."/>
            <person name="Rodrigues Oliveira T."/>
            <person name="Wollweber F."/>
            <person name="Xu J."/>
            <person name="Rittmann S."/>
            <person name="Klingl A."/>
            <person name="Pilhofer M."/>
        </authorList>
    </citation>
    <scope>NUCLEOTIDE SEQUENCE</scope>
    <source>
        <strain evidence="9">B-35</strain>
    </source>
</reference>
<evidence type="ECO:0000256" key="3">
    <source>
        <dbReference type="PROSITE-ProRule" id="PRU00284"/>
    </source>
</evidence>
<dbReference type="NCBIfam" id="TIGR00229">
    <property type="entry name" value="sensory_box"/>
    <property type="match status" value="1"/>
</dbReference>
<dbReference type="Pfam" id="PF00015">
    <property type="entry name" value="MCPsignal"/>
    <property type="match status" value="1"/>
</dbReference>
<dbReference type="EMBL" id="CP104013">
    <property type="protein sequence ID" value="UYP43741.1"/>
    <property type="molecule type" value="Genomic_DNA"/>
</dbReference>
<feature type="transmembrane region" description="Helical" evidence="5">
    <location>
        <begin position="52"/>
        <end position="71"/>
    </location>
</feature>
<dbReference type="Gene3D" id="1.10.287.950">
    <property type="entry name" value="Methyl-accepting chemotaxis protein"/>
    <property type="match status" value="1"/>
</dbReference>
<organism evidence="9 10">
    <name type="scientific">Candidatus Lokiarchaeum ossiferum</name>
    <dbReference type="NCBI Taxonomy" id="2951803"/>
    <lineage>
        <taxon>Archaea</taxon>
        <taxon>Promethearchaeati</taxon>
        <taxon>Promethearchaeota</taxon>
        <taxon>Promethearchaeia</taxon>
        <taxon>Promethearchaeales</taxon>
        <taxon>Promethearchaeaceae</taxon>
        <taxon>Candidatus Lokiarchaeum</taxon>
    </lineage>
</organism>
<dbReference type="PANTHER" id="PTHR32089:SF112">
    <property type="entry name" value="LYSOZYME-LIKE PROTEIN-RELATED"/>
    <property type="match status" value="1"/>
</dbReference>
<evidence type="ECO:0008006" key="11">
    <source>
        <dbReference type="Google" id="ProtNLM"/>
    </source>
</evidence>
<dbReference type="SUPFAM" id="SSF58104">
    <property type="entry name" value="Methyl-accepting chemotaxis protein (MCP) signaling domain"/>
    <property type="match status" value="1"/>
</dbReference>
<dbReference type="SUPFAM" id="SSF55785">
    <property type="entry name" value="PYP-like sensor domain (PAS domain)"/>
    <property type="match status" value="1"/>
</dbReference>
<keyword evidence="5" id="KW-1133">Transmembrane helix</keyword>
<feature type="transmembrane region" description="Helical" evidence="5">
    <location>
        <begin position="21"/>
        <end position="40"/>
    </location>
</feature>
<dbReference type="InterPro" id="IPR035965">
    <property type="entry name" value="PAS-like_dom_sf"/>
</dbReference>
<evidence type="ECO:0000256" key="1">
    <source>
        <dbReference type="ARBA" id="ARBA00023224"/>
    </source>
</evidence>
<comment type="similarity">
    <text evidence="2">Belongs to the methyl-accepting chemotaxis (MCP) protein family.</text>
</comment>
<evidence type="ECO:0000313" key="10">
    <source>
        <dbReference type="Proteomes" id="UP001208689"/>
    </source>
</evidence>
<dbReference type="PROSITE" id="PS50112">
    <property type="entry name" value="PAS"/>
    <property type="match status" value="1"/>
</dbReference>
<dbReference type="CDD" id="cd00130">
    <property type="entry name" value="PAS"/>
    <property type="match status" value="1"/>
</dbReference>
<accession>A0ABY6HME6</accession>
<evidence type="ECO:0000256" key="5">
    <source>
        <dbReference type="SAM" id="Phobius"/>
    </source>
</evidence>
<keyword evidence="1 3" id="KW-0807">Transducer</keyword>
<dbReference type="PROSITE" id="PS50111">
    <property type="entry name" value="CHEMOTAXIS_TRANSDUC_2"/>
    <property type="match status" value="1"/>
</dbReference>
<dbReference type="PANTHER" id="PTHR32089">
    <property type="entry name" value="METHYL-ACCEPTING CHEMOTAXIS PROTEIN MCPB"/>
    <property type="match status" value="1"/>
</dbReference>
<evidence type="ECO:0000259" key="6">
    <source>
        <dbReference type="PROSITE" id="PS50111"/>
    </source>
</evidence>
<sequence length="543" mass="60704">MDPDKKLEQKRLMGIRGKLMLNILFASVIPLLITISYIMLFGNIETSTRYDILYLFIGITLVSIPMAWIIGRRYSVDIVKLKENIIHEEDSDYVPHSIERNDEIGDLSNEFLRLTHNLLEQSTLIEKIVDSSAAPLIQLNYDFEIVFVGESFLKLTGYSMDYYLGKKPTILYANLEDSKRVSEVFWKEKQIKNIKYELANNYSKKIIVEMSSIPLISEDGQNMGYLNTYFDVTQRERVMDFVSGMASNVTAMGGNIENQTQKINLQMKELAGSTESVSGSISSQVKSTRAIQQSLQNLKTINQDILMQANLLKVQLGQSEQTAEVNFTLSKSIVDRINGISNSAESVNDIMHNLSDKSQEINKIVEVISGIATETNLLALNAAIEAARAGDAGKGFAVVADQVRKLAEDSKNATNSISDLIDSIQKEIQNSVVAQNTTVEEIQSSKSDFNSSQVEMEKLFNIVQLADQSIRNVVSQMDFQESEIKDINETIEFINSEVEMGSMALQEINDSNGDVSSTIDALTNQTQQLTGELQHLLAEINHL</sequence>
<dbReference type="InterPro" id="IPR000700">
    <property type="entry name" value="PAS-assoc_C"/>
</dbReference>
<dbReference type="InterPro" id="IPR000014">
    <property type="entry name" value="PAS"/>
</dbReference>
<evidence type="ECO:0000313" key="9">
    <source>
        <dbReference type="EMBL" id="UYP43741.1"/>
    </source>
</evidence>
<evidence type="ECO:0000259" key="7">
    <source>
        <dbReference type="PROSITE" id="PS50112"/>
    </source>
</evidence>
<proteinExistence type="inferred from homology"/>